<dbReference type="Proteomes" id="UP000029228">
    <property type="component" value="Unassembled WGS sequence"/>
</dbReference>
<organism evidence="1 2">
    <name type="scientific">Vibrio maritimus</name>
    <dbReference type="NCBI Taxonomy" id="990268"/>
    <lineage>
        <taxon>Bacteria</taxon>
        <taxon>Pseudomonadati</taxon>
        <taxon>Pseudomonadota</taxon>
        <taxon>Gammaproteobacteria</taxon>
        <taxon>Vibrionales</taxon>
        <taxon>Vibrionaceae</taxon>
        <taxon>Vibrio</taxon>
    </lineage>
</organism>
<dbReference type="EMBL" id="BBMR01000001">
    <property type="protein sequence ID" value="GAL17283.1"/>
    <property type="molecule type" value="Genomic_DNA"/>
</dbReference>
<name>A0A090RRU2_9VIBR</name>
<evidence type="ECO:0000313" key="1">
    <source>
        <dbReference type="EMBL" id="GAL17283.1"/>
    </source>
</evidence>
<accession>A0A090RRU2</accession>
<reference evidence="1 2" key="1">
    <citation type="submission" date="2014-09" db="EMBL/GenBank/DDBJ databases">
        <title>Vibrio maritimus JCM 19235. (C45) whole genome shotgun sequence.</title>
        <authorList>
            <person name="Sawabe T."/>
            <person name="Meirelles P."/>
            <person name="Nakanishi M."/>
            <person name="Sayaka M."/>
            <person name="Hattori M."/>
            <person name="Ohkuma M."/>
        </authorList>
    </citation>
    <scope>NUCLEOTIDE SEQUENCE [LARGE SCALE GENOMIC DNA]</scope>
    <source>
        <strain evidence="2">JCM19235</strain>
    </source>
</reference>
<keyword evidence="2" id="KW-1185">Reference proteome</keyword>
<comment type="caution">
    <text evidence="1">The sequence shown here is derived from an EMBL/GenBank/DDBJ whole genome shotgun (WGS) entry which is preliminary data.</text>
</comment>
<sequence>MVIEFEHAHVYCAQSLLMIHVGAMLTKHRLETQSYTRGQKVIKIFSLGYV</sequence>
<evidence type="ECO:0000313" key="2">
    <source>
        <dbReference type="Proteomes" id="UP000029228"/>
    </source>
</evidence>
<protein>
    <submittedName>
        <fullName evidence="1">Uncharacterized protein</fullName>
    </submittedName>
</protein>
<reference evidence="1 2" key="2">
    <citation type="submission" date="2014-09" db="EMBL/GenBank/DDBJ databases">
        <authorList>
            <consortium name="NBRP consortium"/>
            <person name="Sawabe T."/>
            <person name="Meirelles P."/>
            <person name="Nakanishi M."/>
            <person name="Sayaka M."/>
            <person name="Hattori M."/>
            <person name="Ohkuma M."/>
        </authorList>
    </citation>
    <scope>NUCLEOTIDE SEQUENCE [LARGE SCALE GENOMIC DNA]</scope>
    <source>
        <strain evidence="2">JCM19235</strain>
    </source>
</reference>
<dbReference type="AlphaFoldDB" id="A0A090RRU2"/>
<proteinExistence type="predicted"/>
<gene>
    <name evidence="1" type="ORF">JCM19235_5832</name>
</gene>